<accession>A0A6C0EZT5</accession>
<dbReference type="EMBL" id="MN739005">
    <property type="protein sequence ID" value="QHT34687.1"/>
    <property type="molecule type" value="Genomic_DNA"/>
</dbReference>
<proteinExistence type="predicted"/>
<sequence>MEHTNNRSKYCLAYCEIFNSKIHGKDDSSSKNIDSHYLIFMTLHNDDFHNDADFIEISNDICIIRENLKNRYFNFFMYFNYSHPVIRNYSEILIKKNYMSLEIIECIELEGGEHVAIYKTFWLRIIQRKWKRYCESKKKRMAALLQPYGLFMREIGITLKIPPTPL</sequence>
<reference evidence="1" key="1">
    <citation type="journal article" date="2020" name="Nature">
        <title>Giant virus diversity and host interactions through global metagenomics.</title>
        <authorList>
            <person name="Schulz F."/>
            <person name="Roux S."/>
            <person name="Paez-Espino D."/>
            <person name="Jungbluth S."/>
            <person name="Walsh D.A."/>
            <person name="Denef V.J."/>
            <person name="McMahon K.D."/>
            <person name="Konstantinidis K.T."/>
            <person name="Eloe-Fadrosh E.A."/>
            <person name="Kyrpides N.C."/>
            <person name="Woyke T."/>
        </authorList>
    </citation>
    <scope>NUCLEOTIDE SEQUENCE</scope>
    <source>
        <strain evidence="1">GVMAG-M-3300009163-63</strain>
    </source>
</reference>
<evidence type="ECO:0000313" key="1">
    <source>
        <dbReference type="EMBL" id="QHT34687.1"/>
    </source>
</evidence>
<dbReference type="AlphaFoldDB" id="A0A6C0EZT5"/>
<protein>
    <submittedName>
        <fullName evidence="1">Uncharacterized protein</fullName>
    </submittedName>
</protein>
<name>A0A6C0EZT5_9ZZZZ</name>
<organism evidence="1">
    <name type="scientific">viral metagenome</name>
    <dbReference type="NCBI Taxonomy" id="1070528"/>
    <lineage>
        <taxon>unclassified sequences</taxon>
        <taxon>metagenomes</taxon>
        <taxon>organismal metagenomes</taxon>
    </lineage>
</organism>